<proteinExistence type="predicted"/>
<organism evidence="14 15">
    <name type="scientific">Dendrobium nobile</name>
    <name type="common">Orchid</name>
    <dbReference type="NCBI Taxonomy" id="94219"/>
    <lineage>
        <taxon>Eukaryota</taxon>
        <taxon>Viridiplantae</taxon>
        <taxon>Streptophyta</taxon>
        <taxon>Embryophyta</taxon>
        <taxon>Tracheophyta</taxon>
        <taxon>Spermatophyta</taxon>
        <taxon>Magnoliopsida</taxon>
        <taxon>Liliopsida</taxon>
        <taxon>Asparagales</taxon>
        <taxon>Orchidaceae</taxon>
        <taxon>Epidendroideae</taxon>
        <taxon>Malaxideae</taxon>
        <taxon>Dendrobiinae</taxon>
        <taxon>Dendrobium</taxon>
    </lineage>
</organism>
<evidence type="ECO:0000256" key="8">
    <source>
        <dbReference type="ARBA" id="ARBA00023015"/>
    </source>
</evidence>
<dbReference type="PANTHER" id="PTHR10694">
    <property type="entry name" value="LYSINE-SPECIFIC DEMETHYLASE"/>
    <property type="match status" value="1"/>
</dbReference>
<evidence type="ECO:0000256" key="3">
    <source>
        <dbReference type="ARBA" id="ARBA00022723"/>
    </source>
</evidence>
<dbReference type="Gene3D" id="2.60.120.650">
    <property type="entry name" value="Cupin"/>
    <property type="match status" value="1"/>
</dbReference>
<dbReference type="SUPFAM" id="SSF51197">
    <property type="entry name" value="Clavaminate synthase-like"/>
    <property type="match status" value="1"/>
</dbReference>
<dbReference type="Pfam" id="PF02375">
    <property type="entry name" value="JmjN"/>
    <property type="match status" value="1"/>
</dbReference>
<keyword evidence="6" id="KW-0560">Oxidoreductase</keyword>
<dbReference type="AlphaFoldDB" id="A0A8T3AMZ7"/>
<keyword evidence="15" id="KW-1185">Reference proteome</keyword>
<sequence length="1228" mass="139049">MVCDFRQDPEDAAVNSGHCMEATVTPPMQIDSDGGNSLLRVKRSLRRRNGVDYCVFEYSSEEELDNAKTMKARQSKNSQQVDDIRGCTVGSESQEVTARWCPKESCRPVMDEAPVFYPSEEEFRDTLGYIASISSKAGKYGICRIVPPPSWKPPCPLRDKNIWEQSEFSTRIQQVDKLQNREPMRKRYRNRYQRKRKRRRRLRFGMTRRRNNCTIAETNDYSSDTEEKFGFQSGSDFTLQTFQVYAEDFKEQYFGMRYAKDSKSCGKDETGETWQPSVEEIEGEYWRIVESPDDEVEVLYGADLETGKFGSGFPKANSATSEDLDPHVYSGWNLNNFPRLPGSVLSFESGDISGVLVPWLYIGMCFSSFCWHVEDHHLYSLNYMHWGDPKIWYGVPGNAAVKLEEAMRKHLPELFEEQPDLLHELVTQLSPSVLKSEGVPVYRAIQKAGEFVLTFPRAYHSGFNCGFNCAEAVNVAPMDWLSHGQCAVELYSEQRRKTSISHDKLLMGAAREAVRALWEILLLGSDKPCNLKWKSVCGKEGTLTKAILERIEMEQERRDSHCDPTKARKMDSIFDLSKERECFFCFYDLHLSAAGCECSLDRYACLNHAELLCSCEPNQKFFLFRYTMDQLNTLVQALEGYASAVQDWGSYDLGLVSPNIVVNEDSESLKLIGESDSEVPLQRSTSTSMKGLVDINVASVDIFSLKSGGHSCGATDRPSEINSMACSQHMEAVFDLSRPSLPTNNCDIEANASLQKPETSCTTRVKTELESDNLNRGTSHINLDLATPQYTENMHHGIAFKENKIFSDDDNVWEEEPKWFLDLNKKNLTKDYKNEIQGWPYRNGETMKIIKEEDCTSTAVEQDMELDSIATSSTPLRSSPGGGSSVPLGNSFEFFPSSPFQSKWRHEASPSKGSQSSAKLFGIELQPHEPHPLLNSNSEGNRPFNSCSTNSTGLSLSNAEREKHLTKSKYFVEALHLGTVMFGRHWCNAKAIFPKGFRSRVRYFSVLDPTTTCNYVSEVLDAGLIGPLFKVTLEDNPEDTFIHSSPSQCWDLIRERLNQEIIKQCSLMNQELPPLQPPGSIDGLEMFGFLSPSIYQFIECLDPHRRCSEYWASKSSSSTKIEANMNSTLKSMKKKPSGFGFGSTNYSSQPNASAETQGKFFGIDISTLEPVDSISDDKIQHVLRSIFHRLNPEELQAMQMLFRSGSESDSWRAAYRALLYEIEMNVDN</sequence>
<feature type="domain" description="JmjC" evidence="13">
    <location>
        <begin position="326"/>
        <end position="492"/>
    </location>
</feature>
<evidence type="ECO:0000256" key="9">
    <source>
        <dbReference type="ARBA" id="ARBA00023163"/>
    </source>
</evidence>
<dbReference type="Pfam" id="PF02928">
    <property type="entry name" value="zf-C5HC2"/>
    <property type="match status" value="1"/>
</dbReference>
<dbReference type="GO" id="GO:0046872">
    <property type="term" value="F:metal ion binding"/>
    <property type="evidence" value="ECO:0007669"/>
    <property type="project" value="UniProtKB-KW"/>
</dbReference>
<keyword evidence="3" id="KW-0479">Metal-binding</keyword>
<dbReference type="Pfam" id="PF05965">
    <property type="entry name" value="FYRC"/>
    <property type="match status" value="1"/>
</dbReference>
<evidence type="ECO:0000256" key="1">
    <source>
        <dbReference type="ARBA" id="ARBA00001954"/>
    </source>
</evidence>
<dbReference type="SMR" id="A0A8T3AMZ7"/>
<dbReference type="PROSITE" id="PS51543">
    <property type="entry name" value="FYRC"/>
    <property type="match status" value="1"/>
</dbReference>
<keyword evidence="8" id="KW-0805">Transcription regulation</keyword>
<keyword evidence="10" id="KW-0539">Nucleus</keyword>
<dbReference type="OrthoDB" id="1678912at2759"/>
<dbReference type="SMART" id="SM00542">
    <property type="entry name" value="FYRC"/>
    <property type="match status" value="1"/>
</dbReference>
<dbReference type="GO" id="GO:0034647">
    <property type="term" value="F:histone H3K4me/H3K4me2/H3K4me3 demethylase activity"/>
    <property type="evidence" value="ECO:0007669"/>
    <property type="project" value="TreeGrafter"/>
</dbReference>
<evidence type="ECO:0000259" key="13">
    <source>
        <dbReference type="PROSITE" id="PS51184"/>
    </source>
</evidence>
<dbReference type="PROSITE" id="PS51183">
    <property type="entry name" value="JMJN"/>
    <property type="match status" value="1"/>
</dbReference>
<dbReference type="Proteomes" id="UP000829196">
    <property type="component" value="Unassembled WGS sequence"/>
</dbReference>
<name>A0A8T3AMZ7_DENNO</name>
<keyword evidence="9" id="KW-0804">Transcription</keyword>
<evidence type="ECO:0000256" key="11">
    <source>
        <dbReference type="SAM" id="MobiDB-lite"/>
    </source>
</evidence>
<dbReference type="PROSITE" id="PS51184">
    <property type="entry name" value="JMJC"/>
    <property type="match status" value="1"/>
</dbReference>
<keyword evidence="5" id="KW-0223">Dioxygenase</keyword>
<dbReference type="InterPro" id="IPR003349">
    <property type="entry name" value="JmjN"/>
</dbReference>
<dbReference type="GO" id="GO:0000785">
    <property type="term" value="C:chromatin"/>
    <property type="evidence" value="ECO:0007669"/>
    <property type="project" value="TreeGrafter"/>
</dbReference>
<accession>A0A8T3AMZ7</accession>
<dbReference type="Gene3D" id="3.30.160.360">
    <property type="match status" value="1"/>
</dbReference>
<evidence type="ECO:0000256" key="10">
    <source>
        <dbReference type="ARBA" id="ARBA00023242"/>
    </source>
</evidence>
<dbReference type="SMART" id="SM00558">
    <property type="entry name" value="JmjC"/>
    <property type="match status" value="1"/>
</dbReference>
<dbReference type="InterPro" id="IPR003889">
    <property type="entry name" value="FYrich_C"/>
</dbReference>
<dbReference type="GO" id="GO:0045814">
    <property type="term" value="P:negative regulation of gene expression, epigenetic"/>
    <property type="evidence" value="ECO:0007669"/>
    <property type="project" value="UniProtKB-ARBA"/>
</dbReference>
<feature type="region of interest" description="Disordered" evidence="11">
    <location>
        <begin position="929"/>
        <end position="955"/>
    </location>
</feature>
<protein>
    <submittedName>
        <fullName evidence="14">Uncharacterized protein</fullName>
    </submittedName>
</protein>
<dbReference type="InterPro" id="IPR004198">
    <property type="entry name" value="Znf_C5HC2"/>
</dbReference>
<dbReference type="SMART" id="SM00545">
    <property type="entry name" value="JmjN"/>
    <property type="match status" value="1"/>
</dbReference>
<feature type="compositionally biased region" description="Polar residues" evidence="11">
    <location>
        <begin position="934"/>
        <end position="955"/>
    </location>
</feature>
<evidence type="ECO:0000256" key="5">
    <source>
        <dbReference type="ARBA" id="ARBA00022964"/>
    </source>
</evidence>
<keyword evidence="7" id="KW-0408">Iron</keyword>
<reference evidence="14" key="1">
    <citation type="journal article" date="2022" name="Front. Genet.">
        <title>Chromosome-Scale Assembly of the Dendrobium nobile Genome Provides Insights Into the Molecular Mechanism of the Biosynthesis of the Medicinal Active Ingredient of Dendrobium.</title>
        <authorList>
            <person name="Xu Q."/>
            <person name="Niu S.-C."/>
            <person name="Li K.-L."/>
            <person name="Zheng P.-J."/>
            <person name="Zhang X.-J."/>
            <person name="Jia Y."/>
            <person name="Liu Y."/>
            <person name="Niu Y.-X."/>
            <person name="Yu L.-H."/>
            <person name="Chen D.-F."/>
            <person name="Zhang G.-Q."/>
        </authorList>
    </citation>
    <scope>NUCLEOTIDE SEQUENCE</scope>
    <source>
        <tissue evidence="14">Leaf</tissue>
    </source>
</reference>
<evidence type="ECO:0000256" key="7">
    <source>
        <dbReference type="ARBA" id="ARBA00023004"/>
    </source>
</evidence>
<evidence type="ECO:0000259" key="12">
    <source>
        <dbReference type="PROSITE" id="PS51183"/>
    </source>
</evidence>
<dbReference type="Pfam" id="PF02373">
    <property type="entry name" value="JmjC"/>
    <property type="match status" value="1"/>
</dbReference>
<evidence type="ECO:0000256" key="2">
    <source>
        <dbReference type="ARBA" id="ARBA00004123"/>
    </source>
</evidence>
<feature type="domain" description="JmjN" evidence="12">
    <location>
        <begin position="113"/>
        <end position="154"/>
    </location>
</feature>
<dbReference type="FunFam" id="3.30.160.360:FF:000005">
    <property type="entry name" value="Putative lysine-specific demethylase JMJ16"/>
    <property type="match status" value="1"/>
</dbReference>
<gene>
    <name evidence="14" type="ORF">KFK09_020828</name>
</gene>
<dbReference type="Pfam" id="PF05964">
    <property type="entry name" value="FYRN"/>
    <property type="match status" value="1"/>
</dbReference>
<evidence type="ECO:0000313" key="14">
    <source>
        <dbReference type="EMBL" id="KAI0497597.1"/>
    </source>
</evidence>
<dbReference type="InterPro" id="IPR003347">
    <property type="entry name" value="JmjC_dom"/>
</dbReference>
<evidence type="ECO:0000313" key="15">
    <source>
        <dbReference type="Proteomes" id="UP000829196"/>
    </source>
</evidence>
<dbReference type="PANTHER" id="PTHR10694:SF105">
    <property type="entry name" value="LYSINE-SPECIFIC DEMETHYLASE JMJ14"/>
    <property type="match status" value="1"/>
</dbReference>
<comment type="caution">
    <text evidence="14">The sequence shown here is derived from an EMBL/GenBank/DDBJ whole genome shotgun (WGS) entry which is preliminary data.</text>
</comment>
<dbReference type="SMART" id="SM00541">
    <property type="entry name" value="FYRN"/>
    <property type="match status" value="1"/>
</dbReference>
<comment type="cofactor">
    <cofactor evidence="1">
        <name>Fe(2+)</name>
        <dbReference type="ChEBI" id="CHEBI:29033"/>
    </cofactor>
</comment>
<dbReference type="InterPro" id="IPR003888">
    <property type="entry name" value="FYrich_N"/>
</dbReference>
<dbReference type="EMBL" id="JAGYWB010000015">
    <property type="protein sequence ID" value="KAI0497597.1"/>
    <property type="molecule type" value="Genomic_DNA"/>
</dbReference>
<evidence type="ECO:0000256" key="4">
    <source>
        <dbReference type="ARBA" id="ARBA00022853"/>
    </source>
</evidence>
<dbReference type="GO" id="GO:0005634">
    <property type="term" value="C:nucleus"/>
    <property type="evidence" value="ECO:0007669"/>
    <property type="project" value="UniProtKB-SubCell"/>
</dbReference>
<evidence type="ECO:0000256" key="6">
    <source>
        <dbReference type="ARBA" id="ARBA00023002"/>
    </source>
</evidence>
<dbReference type="PROSITE" id="PS51542">
    <property type="entry name" value="FYRN"/>
    <property type="match status" value="1"/>
</dbReference>
<comment type="subcellular location">
    <subcellularLocation>
        <location evidence="2">Nucleus</location>
    </subcellularLocation>
</comment>
<keyword evidence="4" id="KW-0156">Chromatin regulator</keyword>